<accession>A0A974Y066</accession>
<dbReference type="Proteomes" id="UP000639274">
    <property type="component" value="Chromosome"/>
</dbReference>
<evidence type="ECO:0000313" key="2">
    <source>
        <dbReference type="EMBL" id="QSX78153.1"/>
    </source>
</evidence>
<dbReference type="InterPro" id="IPR027450">
    <property type="entry name" value="AlkB-like"/>
</dbReference>
<proteinExistence type="predicted"/>
<dbReference type="GO" id="GO:0051213">
    <property type="term" value="F:dioxygenase activity"/>
    <property type="evidence" value="ECO:0007669"/>
    <property type="project" value="UniProtKB-KW"/>
</dbReference>
<evidence type="ECO:0000313" key="3">
    <source>
        <dbReference type="Proteomes" id="UP000639274"/>
    </source>
</evidence>
<name>A0A974Y066_9GAMM</name>
<dbReference type="Gene3D" id="2.60.120.590">
    <property type="entry name" value="Alpha-ketoglutarate-dependent dioxygenase AlkB-like"/>
    <property type="match status" value="1"/>
</dbReference>
<dbReference type="PANTHER" id="PTHR31212">
    <property type="entry name" value="ALPHA-KETOGLUTARATE-DEPENDENT DIOXYGENASE ALKB HOMOLOG 3"/>
    <property type="match status" value="1"/>
</dbReference>
<keyword evidence="2" id="KW-0223">Dioxygenase</keyword>
<organism evidence="2 3">
    <name type="scientific">Agrilutibacter solisilvae</name>
    <dbReference type="NCBI Taxonomy" id="2763317"/>
    <lineage>
        <taxon>Bacteria</taxon>
        <taxon>Pseudomonadati</taxon>
        <taxon>Pseudomonadota</taxon>
        <taxon>Gammaproteobacteria</taxon>
        <taxon>Lysobacterales</taxon>
        <taxon>Lysobacteraceae</taxon>
        <taxon>Agrilutibacter</taxon>
    </lineage>
</organism>
<protein>
    <submittedName>
        <fullName evidence="2">Alpha-ketoglutarate-dependent dioxygenase AlkB</fullName>
    </submittedName>
</protein>
<gene>
    <name evidence="2" type="ORF">I8J32_015885</name>
</gene>
<dbReference type="RefSeq" id="WP_200613442.1">
    <property type="nucleotide sequence ID" value="NZ_CP071518.1"/>
</dbReference>
<dbReference type="InterPro" id="IPR037151">
    <property type="entry name" value="AlkB-like_sf"/>
</dbReference>
<keyword evidence="3" id="KW-1185">Reference proteome</keyword>
<dbReference type="Pfam" id="PF13532">
    <property type="entry name" value="2OG-FeII_Oxy_2"/>
    <property type="match status" value="1"/>
</dbReference>
<dbReference type="EMBL" id="CP071518">
    <property type="protein sequence ID" value="QSX78153.1"/>
    <property type="molecule type" value="Genomic_DNA"/>
</dbReference>
<reference evidence="2 3" key="1">
    <citation type="submission" date="2021-03" db="EMBL/GenBank/DDBJ databases">
        <title>Lysobacter sp. nov. isolated from soil of gangwondo yeongwol, south Korea.</title>
        <authorList>
            <person name="Kim K.R."/>
            <person name="Kim K.H."/>
            <person name="Jeon C.O."/>
        </authorList>
    </citation>
    <scope>NUCLEOTIDE SEQUENCE [LARGE SCALE GENOMIC DNA]</scope>
    <source>
        <strain evidence="2 3">R19</strain>
    </source>
</reference>
<evidence type="ECO:0000259" key="1">
    <source>
        <dbReference type="PROSITE" id="PS51471"/>
    </source>
</evidence>
<dbReference type="InterPro" id="IPR032854">
    <property type="entry name" value="ALKBH3"/>
</dbReference>
<dbReference type="KEGG" id="lsf:I8J32_015885"/>
<keyword evidence="2" id="KW-0560">Oxidoreductase</keyword>
<dbReference type="InterPro" id="IPR005123">
    <property type="entry name" value="Oxoglu/Fe-dep_dioxygenase_dom"/>
</dbReference>
<dbReference type="PROSITE" id="PS51471">
    <property type="entry name" value="FE2OG_OXY"/>
    <property type="match status" value="1"/>
</dbReference>
<dbReference type="SUPFAM" id="SSF51197">
    <property type="entry name" value="Clavaminate synthase-like"/>
    <property type="match status" value="1"/>
</dbReference>
<dbReference type="GO" id="GO:0006307">
    <property type="term" value="P:DNA alkylation repair"/>
    <property type="evidence" value="ECO:0007669"/>
    <property type="project" value="InterPro"/>
</dbReference>
<dbReference type="PANTHER" id="PTHR31212:SF4">
    <property type="entry name" value="ALPHA-KETOGLUTARATE-DEPENDENT DIOXYGENASE ALKB HOMOLOG 3"/>
    <property type="match status" value="1"/>
</dbReference>
<dbReference type="AlphaFoldDB" id="A0A974Y066"/>
<sequence>MAASVRQPSLFDTGPRVLAQDAQGGIVYTPALIDGATAQAWFERLRDGVAWQSYSRPMYDRIVEVPRLVASYRLSSPELPEVLARAAAVVRAHTGVPFNAVGLNHYRDGQDSVAPHNDKLRILVPPHPIALLSVGSTRRMIIRAKQPPRRAMPIDLEPGSLLVMSYDSQKHYDHGVPKTREEVGPRISLAFRVRPDAEPMP</sequence>
<feature type="domain" description="Fe2OG dioxygenase" evidence="1">
    <location>
        <begin position="97"/>
        <end position="195"/>
    </location>
</feature>